<comment type="similarity">
    <text evidence="1">Belongs to the MLP family.</text>
</comment>
<sequence length="196" mass="23040">LMQFKFMPKDNGIKFLFKAHGCMYFHPINPCFFLLFLYFFPKMALAGKLITELGIKTPADKFFKLFASELHELQNHCEHIHEARLHEGDDWHDTDSVKHWTYVIDGEVHTCHETIEEVDEENKKMTWKMFGGDIDKHYKVFKLILEVSDKADDGTAVVKWTVEYEKINEDANPPNAHMDFLRKNTEDVEANLVKEM</sequence>
<dbReference type="AlphaFoldDB" id="A0A9D4XGZ9"/>
<dbReference type="InterPro" id="IPR052006">
    <property type="entry name" value="MLP-like"/>
</dbReference>
<evidence type="ECO:0000313" key="5">
    <source>
        <dbReference type="Proteomes" id="UP001058974"/>
    </source>
</evidence>
<dbReference type="Gramene" id="Psat04G0461900-T1">
    <property type="protein sequence ID" value="KAI5420854.1"/>
    <property type="gene ID" value="KIW84_044619"/>
</dbReference>
<feature type="transmembrane region" description="Helical" evidence="2">
    <location>
        <begin position="21"/>
        <end position="40"/>
    </location>
</feature>
<organism evidence="4 5">
    <name type="scientific">Pisum sativum</name>
    <name type="common">Garden pea</name>
    <name type="synonym">Lathyrus oleraceus</name>
    <dbReference type="NCBI Taxonomy" id="3888"/>
    <lineage>
        <taxon>Eukaryota</taxon>
        <taxon>Viridiplantae</taxon>
        <taxon>Streptophyta</taxon>
        <taxon>Embryophyta</taxon>
        <taxon>Tracheophyta</taxon>
        <taxon>Spermatophyta</taxon>
        <taxon>Magnoliopsida</taxon>
        <taxon>eudicotyledons</taxon>
        <taxon>Gunneridae</taxon>
        <taxon>Pentapetalae</taxon>
        <taxon>rosids</taxon>
        <taxon>fabids</taxon>
        <taxon>Fabales</taxon>
        <taxon>Fabaceae</taxon>
        <taxon>Papilionoideae</taxon>
        <taxon>50 kb inversion clade</taxon>
        <taxon>NPAAA clade</taxon>
        <taxon>Hologalegina</taxon>
        <taxon>IRL clade</taxon>
        <taxon>Fabeae</taxon>
        <taxon>Lathyrus</taxon>
    </lineage>
</organism>
<dbReference type="GO" id="GO:0006952">
    <property type="term" value="P:defense response"/>
    <property type="evidence" value="ECO:0007669"/>
    <property type="project" value="InterPro"/>
</dbReference>
<dbReference type="Gene3D" id="3.30.530.20">
    <property type="match status" value="1"/>
</dbReference>
<evidence type="ECO:0000256" key="2">
    <source>
        <dbReference type="SAM" id="Phobius"/>
    </source>
</evidence>
<dbReference type="EMBL" id="JAMSHJ010000004">
    <property type="protein sequence ID" value="KAI5420854.1"/>
    <property type="molecule type" value="Genomic_DNA"/>
</dbReference>
<reference evidence="4 5" key="1">
    <citation type="journal article" date="2022" name="Nat. Genet.">
        <title>Improved pea reference genome and pan-genome highlight genomic features and evolutionary characteristics.</title>
        <authorList>
            <person name="Yang T."/>
            <person name="Liu R."/>
            <person name="Luo Y."/>
            <person name="Hu S."/>
            <person name="Wang D."/>
            <person name="Wang C."/>
            <person name="Pandey M.K."/>
            <person name="Ge S."/>
            <person name="Xu Q."/>
            <person name="Li N."/>
            <person name="Li G."/>
            <person name="Huang Y."/>
            <person name="Saxena R.K."/>
            <person name="Ji Y."/>
            <person name="Li M."/>
            <person name="Yan X."/>
            <person name="He Y."/>
            <person name="Liu Y."/>
            <person name="Wang X."/>
            <person name="Xiang C."/>
            <person name="Varshney R.K."/>
            <person name="Ding H."/>
            <person name="Gao S."/>
            <person name="Zong X."/>
        </authorList>
    </citation>
    <scope>NUCLEOTIDE SEQUENCE [LARGE SCALE GENOMIC DNA]</scope>
    <source>
        <strain evidence="4 5">cv. Zhongwan 6</strain>
    </source>
</reference>
<dbReference type="PANTHER" id="PTHR31338:SF16">
    <property type="entry name" value="POLYKETIDE CYCLASE_DEHYDRASE AND LIPID TRANSPORT SUPERFAMILY PROTEIN"/>
    <property type="match status" value="1"/>
</dbReference>
<dbReference type="CDD" id="cd07816">
    <property type="entry name" value="Bet_v1-like"/>
    <property type="match status" value="1"/>
</dbReference>
<evidence type="ECO:0000313" key="4">
    <source>
        <dbReference type="EMBL" id="KAI5420854.1"/>
    </source>
</evidence>
<keyword evidence="2" id="KW-0472">Membrane</keyword>
<comment type="caution">
    <text evidence="4">The sequence shown here is derived from an EMBL/GenBank/DDBJ whole genome shotgun (WGS) entry which is preliminary data.</text>
</comment>
<dbReference type="SUPFAM" id="SSF55961">
    <property type="entry name" value="Bet v1-like"/>
    <property type="match status" value="1"/>
</dbReference>
<keyword evidence="2" id="KW-0812">Transmembrane</keyword>
<dbReference type="SMART" id="SM01037">
    <property type="entry name" value="Bet_v_1"/>
    <property type="match status" value="1"/>
</dbReference>
<proteinExistence type="inferred from homology"/>
<keyword evidence="2" id="KW-1133">Transmembrane helix</keyword>
<evidence type="ECO:0000256" key="1">
    <source>
        <dbReference type="ARBA" id="ARBA00038242"/>
    </source>
</evidence>
<dbReference type="PANTHER" id="PTHR31338">
    <property type="entry name" value="POLYKETIDE CYCLASE/DEHYDRASE AND LIPID TRANSPORT SUPERFAMILY PROTEIN"/>
    <property type="match status" value="1"/>
</dbReference>
<gene>
    <name evidence="4" type="ORF">KIW84_044619</name>
</gene>
<accession>A0A9D4XGZ9</accession>
<dbReference type="Proteomes" id="UP001058974">
    <property type="component" value="Chromosome 4"/>
</dbReference>
<dbReference type="InterPro" id="IPR023393">
    <property type="entry name" value="START-like_dom_sf"/>
</dbReference>
<feature type="domain" description="Bet v I/Major latex protein" evidence="3">
    <location>
        <begin position="44"/>
        <end position="195"/>
    </location>
</feature>
<feature type="non-terminal residue" evidence="4">
    <location>
        <position position="196"/>
    </location>
</feature>
<protein>
    <recommendedName>
        <fullName evidence="3">Bet v I/Major latex protein domain-containing protein</fullName>
    </recommendedName>
</protein>
<name>A0A9D4XGZ9_PEA</name>
<evidence type="ECO:0000259" key="3">
    <source>
        <dbReference type="SMART" id="SM01037"/>
    </source>
</evidence>
<keyword evidence="5" id="KW-1185">Reference proteome</keyword>
<dbReference type="Pfam" id="PF00407">
    <property type="entry name" value="Bet_v_1"/>
    <property type="match status" value="1"/>
</dbReference>
<dbReference type="InterPro" id="IPR000916">
    <property type="entry name" value="Bet_v_I/MLP"/>
</dbReference>